<proteinExistence type="predicted"/>
<protein>
    <submittedName>
        <fullName evidence="1">Uncharacterized protein</fullName>
    </submittedName>
</protein>
<dbReference type="OMA" id="MKQVRNR"/>
<dbReference type="Ensembl" id="ENSMMOT00000000634.1">
    <property type="protein sequence ID" value="ENSMMOP00000000623.1"/>
    <property type="gene ID" value="ENSMMOG00000000541.1"/>
</dbReference>
<evidence type="ECO:0000313" key="2">
    <source>
        <dbReference type="Proteomes" id="UP000261620"/>
    </source>
</evidence>
<reference evidence="1" key="1">
    <citation type="submission" date="2025-08" db="UniProtKB">
        <authorList>
            <consortium name="Ensembl"/>
        </authorList>
    </citation>
    <scope>IDENTIFICATION</scope>
</reference>
<name>A0A3Q3VKD4_MOLML</name>
<dbReference type="Proteomes" id="UP000261620">
    <property type="component" value="Unplaced"/>
</dbReference>
<accession>A0A3Q3VKD4</accession>
<dbReference type="AlphaFoldDB" id="A0A3Q3VKD4"/>
<evidence type="ECO:0000313" key="1">
    <source>
        <dbReference type="Ensembl" id="ENSMMOP00000000623.1"/>
    </source>
</evidence>
<keyword evidence="2" id="KW-1185">Reference proteome</keyword>
<organism evidence="1 2">
    <name type="scientific">Mola mola</name>
    <name type="common">Ocean sunfish</name>
    <name type="synonym">Tetraodon mola</name>
    <dbReference type="NCBI Taxonomy" id="94237"/>
    <lineage>
        <taxon>Eukaryota</taxon>
        <taxon>Metazoa</taxon>
        <taxon>Chordata</taxon>
        <taxon>Craniata</taxon>
        <taxon>Vertebrata</taxon>
        <taxon>Euteleostomi</taxon>
        <taxon>Actinopterygii</taxon>
        <taxon>Neopterygii</taxon>
        <taxon>Teleostei</taxon>
        <taxon>Neoteleostei</taxon>
        <taxon>Acanthomorphata</taxon>
        <taxon>Eupercaria</taxon>
        <taxon>Tetraodontiformes</taxon>
        <taxon>Molidae</taxon>
        <taxon>Mola</taxon>
    </lineage>
</organism>
<reference evidence="1" key="2">
    <citation type="submission" date="2025-09" db="UniProtKB">
        <authorList>
            <consortium name="Ensembl"/>
        </authorList>
    </citation>
    <scope>IDENTIFICATION</scope>
</reference>
<sequence length="74" mass="8276">CASCYASIQPLQLFGKGSRGANCLSLFAYHGPRYMQRPHLACHTQKMTLRQICRMLKVMKKMRSRETTAGVAAA</sequence>